<evidence type="ECO:0000313" key="3">
    <source>
        <dbReference type="Proteomes" id="UP000502894"/>
    </source>
</evidence>
<sequence length="478" mass="54670">MPKKKPEIIDHLDNFVDILLNQIADESENGHKALLVTMGNAKSLYNKPMESWFTGWIYKNTRTRGPDIERAMESIKAFPDAYTRLQDIKILVEEKGAWHAYSSYNYYLFSGLIKSVPGYKPLEESLEHHITLKVRDKIIDKIDNFMWQYKANQEVIATREKEFEAIRQSVQKAVDHVLIFDNLEEAQISAKKNASQTHFYLTSISNKWHLSWIDLTGKAYTLYPTDELISLLVDQKAQKDEQLNLIQIKQQKKECLTARDIFLDKVQLHINPRDPATRVVLNNESLIAGGVVATFILRGKPNQYSLCWISTLGKALEIPLVKYPQFKMWLDSQNSLGHEQLPQLKAHLLSVNTSKALTGIEDFKNELQDCLTMGPKKAVSKGSEKIAPKRLEMGLFAKIVKTVEEQYGKPPEKELTRTIEPELTSKKSNDTEEIPELVLSKVTGPQQGKCAPQLPLFKQKENQFPESKDEPKSVYQPS</sequence>
<reference evidence="2" key="1">
    <citation type="journal article" date="2020" name="Microbiol. Resour. Announc.">
        <title>Complete Genome Sequence of Novel Psychrotolerant Legionella Strain TUM19329, Isolated from Antarctic Lake Sediment.</title>
        <authorList>
            <person name="Shimada S."/>
            <person name="Nakai R."/>
            <person name="Aoki K."/>
            <person name="Shimoeda N."/>
            <person name="Ohno G."/>
            <person name="Miyazaki Y."/>
            <person name="Kudoh S."/>
            <person name="Imura S."/>
            <person name="Watanabe K."/>
            <person name="Ishii Y."/>
            <person name="Tateda K."/>
        </authorList>
    </citation>
    <scope>NUCLEOTIDE SEQUENCE [LARGE SCALE GENOMIC DNA]</scope>
    <source>
        <strain evidence="2">TUM19329</strain>
    </source>
</reference>
<dbReference type="EMBL" id="AP022839">
    <property type="protein sequence ID" value="BCA94869.1"/>
    <property type="molecule type" value="Genomic_DNA"/>
</dbReference>
<dbReference type="Proteomes" id="UP000502894">
    <property type="component" value="Chromosome"/>
</dbReference>
<evidence type="ECO:0000313" key="2">
    <source>
        <dbReference type="EMBL" id="BCA94869.1"/>
    </source>
</evidence>
<evidence type="ECO:0000256" key="1">
    <source>
        <dbReference type="SAM" id="MobiDB-lite"/>
    </source>
</evidence>
<accession>A0A6F8T355</accession>
<protein>
    <submittedName>
        <fullName evidence="2">Uncharacterized protein</fullName>
    </submittedName>
</protein>
<dbReference type="RefSeq" id="WP_173236628.1">
    <property type="nucleotide sequence ID" value="NZ_AP022839.1"/>
</dbReference>
<gene>
    <name evidence="2" type="ORF">TUM19329_12300</name>
</gene>
<name>A0A6F8T355_9GAMM</name>
<feature type="compositionally biased region" description="Basic and acidic residues" evidence="1">
    <location>
        <begin position="458"/>
        <end position="472"/>
    </location>
</feature>
<dbReference type="AlphaFoldDB" id="A0A6F8T355"/>
<organism evidence="2 3">
    <name type="scientific">Legionella antarctica</name>
    <dbReference type="NCBI Taxonomy" id="2708020"/>
    <lineage>
        <taxon>Bacteria</taxon>
        <taxon>Pseudomonadati</taxon>
        <taxon>Pseudomonadota</taxon>
        <taxon>Gammaproteobacteria</taxon>
        <taxon>Legionellales</taxon>
        <taxon>Legionellaceae</taxon>
        <taxon>Legionella</taxon>
    </lineage>
</organism>
<feature type="compositionally biased region" description="Basic and acidic residues" evidence="1">
    <location>
        <begin position="407"/>
        <end position="430"/>
    </location>
</feature>
<keyword evidence="3" id="KW-1185">Reference proteome</keyword>
<proteinExistence type="predicted"/>
<feature type="region of interest" description="Disordered" evidence="1">
    <location>
        <begin position="407"/>
        <end position="478"/>
    </location>
</feature>
<dbReference type="KEGG" id="lant:TUM19329_12300"/>